<comment type="subcellular location">
    <subcellularLocation>
        <location evidence="1">Nucleus</location>
    </subcellularLocation>
</comment>
<dbReference type="InterPro" id="IPR013150">
    <property type="entry name" value="TFIIB_cyclin"/>
</dbReference>
<feature type="region of interest" description="Disordered" evidence="12">
    <location>
        <begin position="398"/>
        <end position="443"/>
    </location>
</feature>
<protein>
    <recommendedName>
        <fullName evidence="10">B-related factor 1</fullName>
    </recommendedName>
</protein>
<dbReference type="OrthoDB" id="511529at2759"/>
<dbReference type="FunFam" id="1.10.472.10:FF:000002">
    <property type="entry name" value="Transcription factor IIIB 90 kDa subunit"/>
    <property type="match status" value="1"/>
</dbReference>
<dbReference type="CDD" id="cd20554">
    <property type="entry name" value="CYCLIN_TFIIIB90_rpt2"/>
    <property type="match status" value="1"/>
</dbReference>
<sequence length="503" mass="56241">MAPRRFCSTCNRHTEVEHDDAMGHVVCTGCGGVMEENAIVAEVSFMENAKGAAIAEGFSMGKDKARVSRTAQGKGGKSMLGGQESRETTIQNGHRRIQDIAYQSQIQMNARQIESAQRWFNLAVINNFTKGRKLNNVAAACLYVVCRMDKTAHMLIDFSDALSTNVYQLGATFLKLVQLLHLNLPLVDPALYISRFAARLEFEDKTPLVIKDANRLVQRMNRDWIQAGRRPAGICAACLFIAARMNGFKRTHREIVIVVKICEATLRKRLKEFQSTPSANLSVEQFQTIWLPDESNPPAFGTKRKLDEAEDDDTVDAAGEPDQEELDMLNEIRDILARPDTQDLVRSENVDPMENEPSLSDLDNDPEIVNILGVTQEEVELKEMIWMEENQDWILKQQLKEQTKTTTTKKQRKPRHRKPKQALPPAQSPAEATKNLLNTKPRASKKINYDVIESLFDVDDDEIRKRVASVSGKGYSGMSVTGFGRGGDEDVGDGEEAGEEEGG</sequence>
<dbReference type="PANTHER" id="PTHR11618:SF4">
    <property type="entry name" value="TRANSCRIPTION FACTOR IIIB 90 KDA SUBUNIT"/>
    <property type="match status" value="1"/>
</dbReference>
<dbReference type="EMBL" id="KQ257452">
    <property type="protein sequence ID" value="KND02835.1"/>
    <property type="molecule type" value="Genomic_DNA"/>
</dbReference>
<dbReference type="GO" id="GO:0001006">
    <property type="term" value="F:RNA polymerase III type 3 promoter sequence-specific DNA binding"/>
    <property type="evidence" value="ECO:0007669"/>
    <property type="project" value="EnsemblFungi"/>
</dbReference>
<dbReference type="PROSITE" id="PS51134">
    <property type="entry name" value="ZF_TFIIB"/>
    <property type="match status" value="1"/>
</dbReference>
<name>A0A0L0HPE1_SPIPD</name>
<feature type="domain" description="TFIIB-type" evidence="13">
    <location>
        <begin position="2"/>
        <end position="35"/>
    </location>
</feature>
<evidence type="ECO:0000256" key="11">
    <source>
        <dbReference type="PROSITE-ProRule" id="PRU00469"/>
    </source>
</evidence>
<feature type="compositionally biased region" description="Acidic residues" evidence="12">
    <location>
        <begin position="308"/>
        <end position="323"/>
    </location>
</feature>
<evidence type="ECO:0000256" key="8">
    <source>
        <dbReference type="ARBA" id="ARBA00023163"/>
    </source>
</evidence>
<dbReference type="RefSeq" id="XP_016610874.1">
    <property type="nucleotide sequence ID" value="XM_016750224.1"/>
</dbReference>
<evidence type="ECO:0000256" key="12">
    <source>
        <dbReference type="SAM" id="MobiDB-lite"/>
    </source>
</evidence>
<keyword evidence="9" id="KW-0539">Nucleus</keyword>
<dbReference type="InterPro" id="IPR013763">
    <property type="entry name" value="Cyclin-like_dom"/>
</dbReference>
<dbReference type="InterPro" id="IPR000812">
    <property type="entry name" value="TFIIB"/>
</dbReference>
<dbReference type="Pfam" id="PF07741">
    <property type="entry name" value="BRF1"/>
    <property type="match status" value="1"/>
</dbReference>
<dbReference type="GO" id="GO:0000995">
    <property type="term" value="F:RNA polymerase III general transcription initiation factor activity"/>
    <property type="evidence" value="ECO:0007669"/>
    <property type="project" value="EnsemblFungi"/>
</dbReference>
<dbReference type="InterPro" id="IPR011665">
    <property type="entry name" value="BRF1_TBP-bd_dom"/>
</dbReference>
<dbReference type="InterPro" id="IPR013137">
    <property type="entry name" value="Znf_TFIIB"/>
</dbReference>
<evidence type="ECO:0000256" key="7">
    <source>
        <dbReference type="ARBA" id="ARBA00023159"/>
    </source>
</evidence>
<comment type="similarity">
    <text evidence="2">Belongs to the TFIIB family.</text>
</comment>
<dbReference type="GO" id="GO:0001156">
    <property type="term" value="F:TFIIIC-class transcription factor complex binding"/>
    <property type="evidence" value="ECO:0007669"/>
    <property type="project" value="EnsemblFungi"/>
</dbReference>
<evidence type="ECO:0000259" key="13">
    <source>
        <dbReference type="PROSITE" id="PS51134"/>
    </source>
</evidence>
<feature type="compositionally biased region" description="Acidic residues" evidence="12">
    <location>
        <begin position="489"/>
        <end position="503"/>
    </location>
</feature>
<keyword evidence="3" id="KW-0479">Metal-binding</keyword>
<evidence type="ECO:0000313" key="15">
    <source>
        <dbReference type="Proteomes" id="UP000053201"/>
    </source>
</evidence>
<organism evidence="14 15">
    <name type="scientific">Spizellomyces punctatus (strain DAOM BR117)</name>
    <dbReference type="NCBI Taxonomy" id="645134"/>
    <lineage>
        <taxon>Eukaryota</taxon>
        <taxon>Fungi</taxon>
        <taxon>Fungi incertae sedis</taxon>
        <taxon>Chytridiomycota</taxon>
        <taxon>Chytridiomycota incertae sedis</taxon>
        <taxon>Chytridiomycetes</taxon>
        <taxon>Spizellomycetales</taxon>
        <taxon>Spizellomycetaceae</taxon>
        <taxon>Spizellomyces</taxon>
    </lineage>
</organism>
<feature type="compositionally biased region" description="Basic residues" evidence="12">
    <location>
        <begin position="407"/>
        <end position="420"/>
    </location>
</feature>
<evidence type="ECO:0000256" key="9">
    <source>
        <dbReference type="ARBA" id="ARBA00023242"/>
    </source>
</evidence>
<dbReference type="GO" id="GO:0000994">
    <property type="term" value="F:RNA polymerase III core binding"/>
    <property type="evidence" value="ECO:0007669"/>
    <property type="project" value="EnsemblFungi"/>
</dbReference>
<dbReference type="InParanoid" id="A0A0L0HPE1"/>
<feature type="region of interest" description="Disordered" evidence="12">
    <location>
        <begin position="468"/>
        <end position="503"/>
    </location>
</feature>
<evidence type="ECO:0000256" key="3">
    <source>
        <dbReference type="ARBA" id="ARBA00022723"/>
    </source>
</evidence>
<dbReference type="Gene3D" id="1.10.472.10">
    <property type="entry name" value="Cyclin-like"/>
    <property type="match status" value="2"/>
</dbReference>
<dbReference type="GO" id="GO:0001112">
    <property type="term" value="P:DNA-templated transcription open complex formation"/>
    <property type="evidence" value="ECO:0007669"/>
    <property type="project" value="EnsemblFungi"/>
</dbReference>
<keyword evidence="8" id="KW-0804">Transcription</keyword>
<dbReference type="CDD" id="cd20553">
    <property type="entry name" value="CYCLIN_TFIIIB90_rpt1"/>
    <property type="match status" value="1"/>
</dbReference>
<accession>A0A0L0HPE1</accession>
<dbReference type="GO" id="GO:0070898">
    <property type="term" value="P:RNA polymerase III preinitiation complex assembly"/>
    <property type="evidence" value="ECO:0007669"/>
    <property type="project" value="EnsemblFungi"/>
</dbReference>
<dbReference type="SUPFAM" id="SSF57783">
    <property type="entry name" value="Zinc beta-ribbon"/>
    <property type="match status" value="1"/>
</dbReference>
<keyword evidence="4 11" id="KW-0863">Zinc-finger</keyword>
<dbReference type="SMART" id="SM00385">
    <property type="entry name" value="CYCLIN"/>
    <property type="match status" value="2"/>
</dbReference>
<dbReference type="GO" id="GO:0005634">
    <property type="term" value="C:nucleus"/>
    <property type="evidence" value="ECO:0007669"/>
    <property type="project" value="UniProtKB-SubCell"/>
</dbReference>
<dbReference type="Proteomes" id="UP000053201">
    <property type="component" value="Unassembled WGS sequence"/>
</dbReference>
<dbReference type="SUPFAM" id="SSF47954">
    <property type="entry name" value="Cyclin-like"/>
    <property type="match status" value="2"/>
</dbReference>
<feature type="region of interest" description="Disordered" evidence="12">
    <location>
        <begin position="340"/>
        <end position="364"/>
    </location>
</feature>
<evidence type="ECO:0000256" key="5">
    <source>
        <dbReference type="ARBA" id="ARBA00022833"/>
    </source>
</evidence>
<keyword evidence="15" id="KW-1185">Reference proteome</keyword>
<dbReference type="AlphaFoldDB" id="A0A0L0HPE1"/>
<evidence type="ECO:0000256" key="6">
    <source>
        <dbReference type="ARBA" id="ARBA00023015"/>
    </source>
</evidence>
<dbReference type="GO" id="GO:0097550">
    <property type="term" value="C:transcription preinitiation complex"/>
    <property type="evidence" value="ECO:0007669"/>
    <property type="project" value="TreeGrafter"/>
</dbReference>
<dbReference type="GO" id="GO:0000126">
    <property type="term" value="C:transcription factor TFIIIB complex"/>
    <property type="evidence" value="ECO:0007669"/>
    <property type="project" value="EnsemblFungi"/>
</dbReference>
<evidence type="ECO:0000256" key="2">
    <source>
        <dbReference type="ARBA" id="ARBA00010857"/>
    </source>
</evidence>
<dbReference type="Gene3D" id="2.20.25.10">
    <property type="match status" value="1"/>
</dbReference>
<dbReference type="VEuPathDB" id="FungiDB:SPPG_01915"/>
<keyword evidence="7" id="KW-0010">Activator</keyword>
<dbReference type="PANTHER" id="PTHR11618">
    <property type="entry name" value="TRANSCRIPTION INITIATION FACTOR IIB-RELATED"/>
    <property type="match status" value="1"/>
</dbReference>
<evidence type="ECO:0000256" key="10">
    <source>
        <dbReference type="ARBA" id="ARBA00031009"/>
    </source>
</evidence>
<keyword evidence="5" id="KW-0862">Zinc</keyword>
<gene>
    <name evidence="14" type="ORF">SPPG_01915</name>
</gene>
<dbReference type="FunCoup" id="A0A0L0HPE1">
    <property type="interactions" value="151"/>
</dbReference>
<dbReference type="FunFam" id="1.10.472.10:FF:000007">
    <property type="entry name" value="Transcription factor IIIB 90 kDa subunit"/>
    <property type="match status" value="1"/>
</dbReference>
<evidence type="ECO:0000313" key="14">
    <source>
        <dbReference type="EMBL" id="KND02835.1"/>
    </source>
</evidence>
<dbReference type="PRINTS" id="PR00685">
    <property type="entry name" value="TIFACTORIIB"/>
</dbReference>
<dbReference type="InterPro" id="IPR036915">
    <property type="entry name" value="Cyclin-like_sf"/>
</dbReference>
<dbReference type="GO" id="GO:0008270">
    <property type="term" value="F:zinc ion binding"/>
    <property type="evidence" value="ECO:0007669"/>
    <property type="project" value="UniProtKB-KW"/>
</dbReference>
<keyword evidence="6" id="KW-0805">Transcription regulation</keyword>
<dbReference type="Pfam" id="PF00382">
    <property type="entry name" value="TFIIB"/>
    <property type="match status" value="2"/>
</dbReference>
<dbReference type="GO" id="GO:0006359">
    <property type="term" value="P:regulation of transcription by RNA polymerase III"/>
    <property type="evidence" value="ECO:0007669"/>
    <property type="project" value="EnsemblFungi"/>
</dbReference>
<feature type="compositionally biased region" description="Basic and acidic residues" evidence="12">
    <location>
        <begin position="340"/>
        <end position="349"/>
    </location>
</feature>
<dbReference type="STRING" id="645134.A0A0L0HPE1"/>
<dbReference type="Gene3D" id="1.20.5.650">
    <property type="entry name" value="Single helix bin"/>
    <property type="match status" value="1"/>
</dbReference>
<dbReference type="GeneID" id="27685547"/>
<dbReference type="OMA" id="ISMAHRY"/>
<reference evidence="14 15" key="1">
    <citation type="submission" date="2009-08" db="EMBL/GenBank/DDBJ databases">
        <title>The Genome Sequence of Spizellomyces punctatus strain DAOM BR117.</title>
        <authorList>
            <consortium name="The Broad Institute Genome Sequencing Platform"/>
            <person name="Russ C."/>
            <person name="Cuomo C."/>
            <person name="Shea T."/>
            <person name="Young S.K."/>
            <person name="Zeng Q."/>
            <person name="Koehrsen M."/>
            <person name="Haas B."/>
            <person name="Borodovsky M."/>
            <person name="Guigo R."/>
            <person name="Alvarado L."/>
            <person name="Berlin A."/>
            <person name="Bochicchio J."/>
            <person name="Borenstein D."/>
            <person name="Chapman S."/>
            <person name="Chen Z."/>
            <person name="Engels R."/>
            <person name="Freedman E."/>
            <person name="Gellesch M."/>
            <person name="Goldberg J."/>
            <person name="Griggs A."/>
            <person name="Gujja S."/>
            <person name="Heiman D."/>
            <person name="Hepburn T."/>
            <person name="Howarth C."/>
            <person name="Jen D."/>
            <person name="Larson L."/>
            <person name="Lewis B."/>
            <person name="Mehta T."/>
            <person name="Park D."/>
            <person name="Pearson M."/>
            <person name="Roberts A."/>
            <person name="Saif S."/>
            <person name="Shenoy N."/>
            <person name="Sisk P."/>
            <person name="Stolte C."/>
            <person name="Sykes S."/>
            <person name="Thomson T."/>
            <person name="Walk T."/>
            <person name="White J."/>
            <person name="Yandava C."/>
            <person name="Burger G."/>
            <person name="Gray M.W."/>
            <person name="Holland P.W.H."/>
            <person name="King N."/>
            <person name="Lang F.B.F."/>
            <person name="Roger A.J."/>
            <person name="Ruiz-Trillo I."/>
            <person name="Lander E."/>
            <person name="Nusbaum C."/>
        </authorList>
    </citation>
    <scope>NUCLEOTIDE SEQUENCE [LARGE SCALE GENOMIC DNA]</scope>
    <source>
        <strain evidence="14 15">DAOM BR117</strain>
    </source>
</reference>
<evidence type="ECO:0000256" key="4">
    <source>
        <dbReference type="ARBA" id="ARBA00022771"/>
    </source>
</evidence>
<feature type="region of interest" description="Disordered" evidence="12">
    <location>
        <begin position="294"/>
        <end position="323"/>
    </location>
</feature>
<evidence type="ECO:0000256" key="1">
    <source>
        <dbReference type="ARBA" id="ARBA00004123"/>
    </source>
</evidence>
<dbReference type="eggNOG" id="KOG1598">
    <property type="taxonomic scope" value="Eukaryota"/>
</dbReference>
<proteinExistence type="inferred from homology"/>
<dbReference type="GO" id="GO:0017025">
    <property type="term" value="F:TBP-class protein binding"/>
    <property type="evidence" value="ECO:0007669"/>
    <property type="project" value="EnsemblFungi"/>
</dbReference>